<dbReference type="EnsemblMetazoa" id="PPA42227.1">
    <property type="protein sequence ID" value="PPA42227.1"/>
    <property type="gene ID" value="WBGene00280596"/>
</dbReference>
<protein>
    <submittedName>
        <fullName evidence="1">Uncharacterized protein</fullName>
    </submittedName>
</protein>
<accession>A0A8R1UYV3</accession>
<accession>A0A2A6C0P2</accession>
<name>A0A2A6C0P2_PRIPA</name>
<sequence>MRDLDGEVSKSTKEIVDLTCLTAPIALHRLAYFSGVGTDETKSALFCEFFTVGECQYWRFTLAMLRKLQITEFKVTGNRRDIAVRLQSKD</sequence>
<organism evidence="1 2">
    <name type="scientific">Pristionchus pacificus</name>
    <name type="common">Parasitic nematode worm</name>
    <dbReference type="NCBI Taxonomy" id="54126"/>
    <lineage>
        <taxon>Eukaryota</taxon>
        <taxon>Metazoa</taxon>
        <taxon>Ecdysozoa</taxon>
        <taxon>Nematoda</taxon>
        <taxon>Chromadorea</taxon>
        <taxon>Rhabditida</taxon>
        <taxon>Rhabditina</taxon>
        <taxon>Diplogasteromorpha</taxon>
        <taxon>Diplogasteroidea</taxon>
        <taxon>Neodiplogasteridae</taxon>
        <taxon>Pristionchus</taxon>
    </lineage>
</organism>
<dbReference type="Proteomes" id="UP000005239">
    <property type="component" value="Unassembled WGS sequence"/>
</dbReference>
<proteinExistence type="predicted"/>
<evidence type="ECO:0000313" key="2">
    <source>
        <dbReference type="Proteomes" id="UP000005239"/>
    </source>
</evidence>
<dbReference type="AlphaFoldDB" id="A0A2A6C0P2"/>
<keyword evidence="2" id="KW-1185">Reference proteome</keyword>
<reference evidence="2" key="1">
    <citation type="journal article" date="2008" name="Nat. Genet.">
        <title>The Pristionchus pacificus genome provides a unique perspective on nematode lifestyle and parasitism.</title>
        <authorList>
            <person name="Dieterich C."/>
            <person name="Clifton S.W."/>
            <person name="Schuster L.N."/>
            <person name="Chinwalla A."/>
            <person name="Delehaunty K."/>
            <person name="Dinkelacker I."/>
            <person name="Fulton L."/>
            <person name="Fulton R."/>
            <person name="Godfrey J."/>
            <person name="Minx P."/>
            <person name="Mitreva M."/>
            <person name="Roeseler W."/>
            <person name="Tian H."/>
            <person name="Witte H."/>
            <person name="Yang S.P."/>
            <person name="Wilson R.K."/>
            <person name="Sommer R.J."/>
        </authorList>
    </citation>
    <scope>NUCLEOTIDE SEQUENCE [LARGE SCALE GENOMIC DNA]</scope>
    <source>
        <strain evidence="2">PS312</strain>
    </source>
</reference>
<reference evidence="1" key="2">
    <citation type="submission" date="2022-06" db="UniProtKB">
        <authorList>
            <consortium name="EnsemblMetazoa"/>
        </authorList>
    </citation>
    <scope>IDENTIFICATION</scope>
    <source>
        <strain evidence="1">PS312</strain>
    </source>
</reference>
<evidence type="ECO:0000313" key="1">
    <source>
        <dbReference type="EnsemblMetazoa" id="PPA42227.1"/>
    </source>
</evidence>
<gene>
    <name evidence="1" type="primary">WBGene00280596</name>
</gene>